<accession>A0ABX0QAF2</accession>
<keyword evidence="2" id="KW-1185">Reference proteome</keyword>
<proteinExistence type="predicted"/>
<protein>
    <submittedName>
        <fullName evidence="1">Uncharacterized protein</fullName>
    </submittedName>
</protein>
<evidence type="ECO:0000313" key="1">
    <source>
        <dbReference type="EMBL" id="NID06507.1"/>
    </source>
</evidence>
<dbReference type="EMBL" id="JAAQQR010000009">
    <property type="protein sequence ID" value="NID06507.1"/>
    <property type="molecule type" value="Genomic_DNA"/>
</dbReference>
<name>A0ABX0QAF2_9GAMM</name>
<comment type="caution">
    <text evidence="1">The sequence shown here is derived from an EMBL/GenBank/DDBJ whole genome shotgun (WGS) entry which is preliminary data.</text>
</comment>
<evidence type="ECO:0000313" key="2">
    <source>
        <dbReference type="Proteomes" id="UP001429601"/>
    </source>
</evidence>
<organism evidence="1 2">
    <name type="scientific">Luteibacter jiangsuensis</name>
    <dbReference type="NCBI Taxonomy" id="637577"/>
    <lineage>
        <taxon>Bacteria</taxon>
        <taxon>Pseudomonadati</taxon>
        <taxon>Pseudomonadota</taxon>
        <taxon>Gammaproteobacteria</taxon>
        <taxon>Lysobacterales</taxon>
        <taxon>Rhodanobacteraceae</taxon>
        <taxon>Luteibacter</taxon>
    </lineage>
</organism>
<dbReference type="Proteomes" id="UP001429601">
    <property type="component" value="Unassembled WGS sequence"/>
</dbReference>
<reference evidence="1 2" key="1">
    <citation type="journal article" date="2011" name="Curr. Microbiol.">
        <title>Luteibacter jiangsuensis sp. nov.: a methamidophos-degrading bacterium isolated from a methamidophos-manufacturing factory.</title>
        <authorList>
            <person name="Wang L."/>
            <person name="Wang G.L."/>
            <person name="Li S.P."/>
            <person name="Jiang J.D."/>
        </authorList>
    </citation>
    <scope>NUCLEOTIDE SEQUENCE [LARGE SCALE GENOMIC DNA]</scope>
    <source>
        <strain evidence="1 2">CGMCC 1.10133</strain>
    </source>
</reference>
<gene>
    <name evidence="1" type="ORF">HBF26_16555</name>
</gene>
<sequence>MGITPWRLRTGPVASGTEAVPANDATGTVQTACVVVLPAGASARELDLVGRALRAYGPATGRAARLEAGERGLGDIPVAKAYIVFGEAQAKALGRNLPAAVMSAAQILLVDTPAAILTDPAAKRRLWNGLRTLGPTLRGA</sequence>